<dbReference type="PANTHER" id="PTHR43000">
    <property type="entry name" value="DTDP-D-GLUCOSE 4,6-DEHYDRATASE-RELATED"/>
    <property type="match status" value="1"/>
</dbReference>
<evidence type="ECO:0000313" key="5">
    <source>
        <dbReference type="Proteomes" id="UP000675747"/>
    </source>
</evidence>
<reference evidence="4 5" key="1">
    <citation type="journal article" date="2021" name="Microbiol. Resour. Announc.">
        <title>Draft Genome Sequence of Coralloluteibacterium stylophorae LMG 29479T.</title>
        <authorList>
            <person name="Karlyshev A.V."/>
            <person name="Kudryashova E.B."/>
            <person name="Ariskina E.V."/>
            <person name="Conroy A.P."/>
            <person name="Abidueva E.Y."/>
        </authorList>
    </citation>
    <scope>NUCLEOTIDE SEQUENCE [LARGE SCALE GENOMIC DNA]</scope>
    <source>
        <strain evidence="4 5">LMG 29479</strain>
    </source>
</reference>
<dbReference type="SUPFAM" id="SSF51735">
    <property type="entry name" value="NAD(P)-binding Rossmann-fold domains"/>
    <property type="match status" value="1"/>
</dbReference>
<sequence length="681" mass="76091">MTNRPSSETGARPGVGMLEWFQTGDRATAEALVADLRRLGVERLRFGVSWADFFGDGGPDWYDWLIPELARHFDLLPCFSYTPPSLGETPSTASPPRDLRAYADFIDQCITRYGAHFEYVELWNEPNNVLEWNYALDSSWTKFCEMIGAAANWARQRGKKTVLGGVSPIDPNWVRVMFRNGLMPYIDVVGVHAFPGSYDVCGDSCHDQIQRVIDVLREEGHPGEVWLTETGYSTWRHDEFAQVDLAAGIQDLPVGRIYWLTLRDLAGDRPSMAGLHNDPRDYHFGIQDQHGRPKLLYRLWSDGGLDAVRAAARWPTRAPSREPFTLVTGGAGFVGSNLVSRLAREGRRVRIVDNLARPGVEKNLEWLRSQHGEAIEFVPCDLRDRHVLNHAVEGATQIFHLAGQVAVTTSLEDPISDFEINLAGSVNVLEAARRQKQVPGVVFASTNKVYGGLEDVALEVADRRYQPVDPAYLHHGVGEHRPLDFHSPYGCSKGGADQYIIDYARCMGVPSVVFRMSCIYGPRQFGTEDQGWVAHFLIRAMRGEPITLYGDGMQVRDILHVDDLLDAYLLAEKNLARFSGRVFNMGGGPANTISLLQLLDWIAELEGRKPEVDFGGWRPGDQRYYVSDTRRFTEASGWRARIAARDGVADLHRWLRDSYVVPVAARPAAPAPVELACASNA</sequence>
<comment type="caution">
    <text evidence="4">The sequence shown here is derived from an EMBL/GenBank/DDBJ whole genome shotgun (WGS) entry which is preliminary data.</text>
</comment>
<keyword evidence="5" id="KW-1185">Reference proteome</keyword>
<evidence type="ECO:0000256" key="2">
    <source>
        <dbReference type="ARBA" id="ARBA00007637"/>
    </source>
</evidence>
<dbReference type="Gene3D" id="3.20.20.80">
    <property type="entry name" value="Glycosidases"/>
    <property type="match status" value="1"/>
</dbReference>
<evidence type="ECO:0000256" key="1">
    <source>
        <dbReference type="ARBA" id="ARBA00005125"/>
    </source>
</evidence>
<dbReference type="EMBL" id="JAGQFT020000002">
    <property type="protein sequence ID" value="MBS7456276.1"/>
    <property type="molecule type" value="Genomic_DNA"/>
</dbReference>
<dbReference type="InterPro" id="IPR017853">
    <property type="entry name" value="GH"/>
</dbReference>
<comment type="similarity">
    <text evidence="2">Belongs to the NAD(P)-dependent epimerase/dehydratase family.</text>
</comment>
<name>A0AAP2C9U6_9GAMM</name>
<comment type="pathway">
    <text evidence="1">Bacterial outer membrane biogenesis; LPS O-antigen biosynthesis.</text>
</comment>
<dbReference type="Proteomes" id="UP000675747">
    <property type="component" value="Unassembled WGS sequence"/>
</dbReference>
<organism evidence="4 5">
    <name type="scientific">Coralloluteibacterium stylophorae</name>
    <dbReference type="NCBI Taxonomy" id="1776034"/>
    <lineage>
        <taxon>Bacteria</taxon>
        <taxon>Pseudomonadati</taxon>
        <taxon>Pseudomonadota</taxon>
        <taxon>Gammaproteobacteria</taxon>
        <taxon>Lysobacterales</taxon>
        <taxon>Lysobacteraceae</taxon>
        <taxon>Coralloluteibacterium</taxon>
    </lineage>
</organism>
<gene>
    <name evidence="4" type="ORF">KB893_003885</name>
</gene>
<evidence type="ECO:0000313" key="4">
    <source>
        <dbReference type="EMBL" id="MBS7456276.1"/>
    </source>
</evidence>
<accession>A0AAP2C9U6</accession>
<dbReference type="Gene3D" id="3.40.50.720">
    <property type="entry name" value="NAD(P)-binding Rossmann-like Domain"/>
    <property type="match status" value="1"/>
</dbReference>
<dbReference type="RefSeq" id="WP_213173449.1">
    <property type="nucleotide sequence ID" value="NZ_JAGQFT020000002.1"/>
</dbReference>
<dbReference type="InterPro" id="IPR001509">
    <property type="entry name" value="Epimerase_deHydtase"/>
</dbReference>
<protein>
    <submittedName>
        <fullName evidence="4">NAD-dependent epimerase/dehydratase family protein</fullName>
    </submittedName>
</protein>
<dbReference type="InterPro" id="IPR036291">
    <property type="entry name" value="NAD(P)-bd_dom_sf"/>
</dbReference>
<dbReference type="Pfam" id="PF01370">
    <property type="entry name" value="Epimerase"/>
    <property type="match status" value="1"/>
</dbReference>
<dbReference type="SUPFAM" id="SSF51445">
    <property type="entry name" value="(Trans)glycosidases"/>
    <property type="match status" value="1"/>
</dbReference>
<proteinExistence type="inferred from homology"/>
<evidence type="ECO:0000259" key="3">
    <source>
        <dbReference type="Pfam" id="PF01370"/>
    </source>
</evidence>
<feature type="domain" description="NAD-dependent epimerase/dehydratase" evidence="3">
    <location>
        <begin position="326"/>
        <end position="586"/>
    </location>
</feature>
<dbReference type="AlphaFoldDB" id="A0AAP2C9U6"/>